<dbReference type="InterPro" id="IPR019701">
    <property type="entry name" value="Phage_P22_NinX"/>
</dbReference>
<accession>A0A889IN86</accession>
<evidence type="ECO:0000313" key="1">
    <source>
        <dbReference type="EMBL" id="QRD99791.1"/>
    </source>
</evidence>
<evidence type="ECO:0008006" key="3">
    <source>
        <dbReference type="Google" id="ProtNLM"/>
    </source>
</evidence>
<reference evidence="1" key="1">
    <citation type="submission" date="2021-01" db="EMBL/GenBank/DDBJ databases">
        <title>Genetic and phenotypic characterization of New Siphoviridae, Salmonella Phage STGO-35-1, showed the presence of Tailspike with possible modular conformation and plasticity.</title>
        <authorList>
            <person name="Hudson L.K."/>
            <person name="Moreno-Switt A.I."/>
            <person name="Denes T.G."/>
            <person name="Peters T.L."/>
            <person name="Aziz R.K."/>
            <person name="Samir R."/>
            <person name="Noben J.-P."/>
            <person name="Lavigne R."/>
            <person name="Wagemans J."/>
            <person name="Duenas F."/>
            <person name="Camejo P."/>
            <person name="Rivera D."/>
        </authorList>
    </citation>
    <scope>NUCLEOTIDE SEQUENCE</scope>
</reference>
<keyword evidence="2" id="KW-1185">Reference proteome</keyword>
<dbReference type="EMBL" id="MW477799">
    <property type="protein sequence ID" value="QRD99791.1"/>
    <property type="molecule type" value="Genomic_DNA"/>
</dbReference>
<evidence type="ECO:0000313" key="2">
    <source>
        <dbReference type="Proteomes" id="UP000651626"/>
    </source>
</evidence>
<organism evidence="1 2">
    <name type="scientific">Salmonella phage vB_Se_STGO-35-1</name>
    <dbReference type="NCBI Taxonomy" id="2749381"/>
    <lineage>
        <taxon>Viruses</taxon>
        <taxon>Duplodnaviria</taxon>
        <taxon>Heunggongvirae</taxon>
        <taxon>Uroviricota</taxon>
        <taxon>Caudoviricetes</taxon>
        <taxon>Caminolopintovirus</taxon>
        <taxon>Caminolopintovirus STGO351</taxon>
    </lineage>
</organism>
<proteinExistence type="predicted"/>
<name>A0A889IN86_9CAUD</name>
<sequence length="100" mass="11442">MKNYEEMSDFEINCRVHAEVMQISGLNSFKAKDYCNNPADAWPIIVEHEIDVIQNNGQDCALATNSAVMMFRGDDVFICQHENPLRAAMIVFLKMNEDKL</sequence>
<protein>
    <recommendedName>
        <fullName evidence="3">NinX</fullName>
    </recommendedName>
</protein>
<gene>
    <name evidence="1" type="ORF">JKL37_0056</name>
</gene>
<dbReference type="Proteomes" id="UP000651626">
    <property type="component" value="Segment"/>
</dbReference>
<dbReference type="Pfam" id="PF10765">
    <property type="entry name" value="Phage_P22_NinX"/>
    <property type="match status" value="1"/>
</dbReference>